<evidence type="ECO:0000256" key="18">
    <source>
        <dbReference type="ARBA" id="ARBA00049251"/>
    </source>
</evidence>
<evidence type="ECO:0000313" key="21">
    <source>
        <dbReference type="EMBL" id="SUZ85505.1"/>
    </source>
</evidence>
<keyword evidence="3" id="KW-0444">Lipid biosynthesis</keyword>
<protein>
    <recommendedName>
        <fullName evidence="14">Peroxisomal trans-2-enoyl-CoA reductase</fullName>
        <ecNumber evidence="13">1.3.1.38</ecNumber>
    </recommendedName>
</protein>
<dbReference type="EMBL" id="UINC01001638">
    <property type="protein sequence ID" value="SUZ85505.1"/>
    <property type="molecule type" value="Genomic_DNA"/>
</dbReference>
<reference evidence="21" key="1">
    <citation type="submission" date="2018-05" db="EMBL/GenBank/DDBJ databases">
        <authorList>
            <person name="Lanie J.A."/>
            <person name="Ng W.-L."/>
            <person name="Kazmierczak K.M."/>
            <person name="Andrzejewski T.M."/>
            <person name="Davidsen T.M."/>
            <person name="Wayne K.J."/>
            <person name="Tettelin H."/>
            <person name="Glass J.I."/>
            <person name="Rusch D."/>
            <person name="Podicherti R."/>
            <person name="Tsui H.-C.T."/>
            <person name="Winkler M.E."/>
        </authorList>
    </citation>
    <scope>NUCLEOTIDE SEQUENCE</scope>
</reference>
<evidence type="ECO:0000256" key="8">
    <source>
        <dbReference type="ARBA" id="ARBA00023098"/>
    </source>
</evidence>
<keyword evidence="5" id="KW-0276">Fatty acid metabolism</keyword>
<keyword evidence="8" id="KW-0443">Lipid metabolism</keyword>
<dbReference type="EC" id="1.3.1.38" evidence="13"/>
<dbReference type="InterPro" id="IPR002347">
    <property type="entry name" value="SDR_fam"/>
</dbReference>
<keyword evidence="10" id="KW-0275">Fatty acid biosynthesis</keyword>
<dbReference type="InterPro" id="IPR036291">
    <property type="entry name" value="NAD(P)-bd_dom_sf"/>
</dbReference>
<dbReference type="GO" id="GO:0005777">
    <property type="term" value="C:peroxisome"/>
    <property type="evidence" value="ECO:0007669"/>
    <property type="project" value="UniProtKB-SubCell"/>
</dbReference>
<comment type="catalytic activity">
    <reaction evidence="16">
        <text>(2E)-tetradecenoyl-CoA + NADPH + H(+) = tetradecanoyl-CoA + NADP(+)</text>
        <dbReference type="Rhea" id="RHEA:44968"/>
        <dbReference type="ChEBI" id="CHEBI:15378"/>
        <dbReference type="ChEBI" id="CHEBI:57385"/>
        <dbReference type="ChEBI" id="CHEBI:57783"/>
        <dbReference type="ChEBI" id="CHEBI:58349"/>
        <dbReference type="ChEBI" id="CHEBI:61405"/>
    </reaction>
    <physiologicalReaction direction="left-to-right" evidence="16">
        <dbReference type="Rhea" id="RHEA:44969"/>
    </physiologicalReaction>
</comment>
<keyword evidence="4" id="KW-0597">Phosphoprotein</keyword>
<name>A0A381R1A3_9ZZZZ</name>
<evidence type="ECO:0000256" key="5">
    <source>
        <dbReference type="ARBA" id="ARBA00022832"/>
    </source>
</evidence>
<dbReference type="SUPFAM" id="SSF51735">
    <property type="entry name" value="NAD(P)-binding Rossmann-fold domains"/>
    <property type="match status" value="1"/>
</dbReference>
<proteinExistence type="predicted"/>
<comment type="catalytic activity">
    <reaction evidence="18">
        <text>a (2E)-enoyl-CoA + NADPH + H(+) = a 2,3-saturated acyl-CoA + NADP(+)</text>
        <dbReference type="Rhea" id="RHEA:33763"/>
        <dbReference type="ChEBI" id="CHEBI:15378"/>
        <dbReference type="ChEBI" id="CHEBI:57783"/>
        <dbReference type="ChEBI" id="CHEBI:58349"/>
        <dbReference type="ChEBI" id="CHEBI:58856"/>
        <dbReference type="ChEBI" id="CHEBI:65111"/>
        <dbReference type="EC" id="1.3.1.38"/>
    </reaction>
    <physiologicalReaction direction="left-to-right" evidence="18">
        <dbReference type="Rhea" id="RHEA:33764"/>
    </physiologicalReaction>
</comment>
<evidence type="ECO:0000256" key="20">
    <source>
        <dbReference type="ARBA" id="ARBA00049559"/>
    </source>
</evidence>
<gene>
    <name evidence="21" type="ORF">METZ01_LOCUS38359</name>
</gene>
<comment type="function">
    <text evidence="11">Participates in chain elongation of fatty acids. Catalyzes the reduction of trans-2-enoyl-CoAs of varying chain lengths from 6:1 to 16:1, having maximum activity with 10:1 CoA. Has no 2,4-dienoyl-CoA reductase activity.</text>
</comment>
<evidence type="ECO:0000256" key="10">
    <source>
        <dbReference type="ARBA" id="ARBA00023160"/>
    </source>
</evidence>
<comment type="catalytic activity">
    <reaction evidence="19">
        <text>(2E)-decenoyl-CoA + NADPH + H(+) = decanoyl-CoA + NADP(+)</text>
        <dbReference type="Rhea" id="RHEA:44960"/>
        <dbReference type="ChEBI" id="CHEBI:15378"/>
        <dbReference type="ChEBI" id="CHEBI:57783"/>
        <dbReference type="ChEBI" id="CHEBI:58349"/>
        <dbReference type="ChEBI" id="CHEBI:61406"/>
        <dbReference type="ChEBI" id="CHEBI:61430"/>
    </reaction>
    <physiologicalReaction direction="left-to-right" evidence="19">
        <dbReference type="Rhea" id="RHEA:44961"/>
    </physiologicalReaction>
</comment>
<accession>A0A381R1A3</accession>
<evidence type="ECO:0000256" key="7">
    <source>
        <dbReference type="ARBA" id="ARBA00023002"/>
    </source>
</evidence>
<dbReference type="Gene3D" id="3.40.50.720">
    <property type="entry name" value="NAD(P)-binding Rossmann-like Domain"/>
    <property type="match status" value="1"/>
</dbReference>
<dbReference type="FunFam" id="3.40.50.720:FF:000084">
    <property type="entry name" value="Short-chain dehydrogenase reductase"/>
    <property type="match status" value="1"/>
</dbReference>
<evidence type="ECO:0000256" key="14">
    <source>
        <dbReference type="ARBA" id="ARBA00041063"/>
    </source>
</evidence>
<dbReference type="Pfam" id="PF13561">
    <property type="entry name" value="adh_short_C2"/>
    <property type="match status" value="1"/>
</dbReference>
<keyword evidence="6" id="KW-0521">NADP</keyword>
<evidence type="ECO:0000256" key="2">
    <source>
        <dbReference type="ARBA" id="ARBA00005189"/>
    </source>
</evidence>
<comment type="catalytic activity">
    <reaction evidence="20">
        <text>(2E)-octenoyl-CoA + NADPH + H(+) = octanoyl-CoA + NADP(+)</text>
        <dbReference type="Rhea" id="RHEA:44952"/>
        <dbReference type="ChEBI" id="CHEBI:15378"/>
        <dbReference type="ChEBI" id="CHEBI:57386"/>
        <dbReference type="ChEBI" id="CHEBI:57783"/>
        <dbReference type="ChEBI" id="CHEBI:58349"/>
        <dbReference type="ChEBI" id="CHEBI:62242"/>
    </reaction>
    <physiologicalReaction direction="left-to-right" evidence="20">
        <dbReference type="Rhea" id="RHEA:44953"/>
    </physiologicalReaction>
</comment>
<dbReference type="PRINTS" id="PR00080">
    <property type="entry name" value="SDRFAMILY"/>
</dbReference>
<evidence type="ECO:0000256" key="12">
    <source>
        <dbReference type="ARBA" id="ARBA00038622"/>
    </source>
</evidence>
<comment type="subunit">
    <text evidence="12">Interacts with PEX5, probably required to target it into peroxisomes.</text>
</comment>
<evidence type="ECO:0000256" key="1">
    <source>
        <dbReference type="ARBA" id="ARBA00004275"/>
    </source>
</evidence>
<dbReference type="AlphaFoldDB" id="A0A381R1A3"/>
<evidence type="ECO:0000256" key="19">
    <source>
        <dbReference type="ARBA" id="ARBA00049386"/>
    </source>
</evidence>
<evidence type="ECO:0000256" key="9">
    <source>
        <dbReference type="ARBA" id="ARBA00023140"/>
    </source>
</evidence>
<comment type="pathway">
    <text evidence="2">Lipid metabolism.</text>
</comment>
<keyword evidence="7" id="KW-0560">Oxidoreductase</keyword>
<dbReference type="GO" id="GO:0006633">
    <property type="term" value="P:fatty acid biosynthetic process"/>
    <property type="evidence" value="ECO:0007669"/>
    <property type="project" value="UniProtKB-KW"/>
</dbReference>
<evidence type="ECO:0000256" key="15">
    <source>
        <dbReference type="ARBA" id="ARBA00047570"/>
    </source>
</evidence>
<evidence type="ECO:0000256" key="13">
    <source>
        <dbReference type="ARBA" id="ARBA00038849"/>
    </source>
</evidence>
<dbReference type="PANTHER" id="PTHR24317">
    <property type="entry name" value="PEROXISOMAL TRANS-2-ENOYL-COA REDUCTASE"/>
    <property type="match status" value="1"/>
</dbReference>
<evidence type="ECO:0000256" key="16">
    <source>
        <dbReference type="ARBA" id="ARBA00048686"/>
    </source>
</evidence>
<comment type="catalytic activity">
    <reaction evidence="15">
        <text>(2E)-dodecenoyl-CoA + NADPH + H(+) = dodecanoyl-CoA + NADP(+)</text>
        <dbReference type="Rhea" id="RHEA:44964"/>
        <dbReference type="ChEBI" id="CHEBI:15378"/>
        <dbReference type="ChEBI" id="CHEBI:57330"/>
        <dbReference type="ChEBI" id="CHEBI:57375"/>
        <dbReference type="ChEBI" id="CHEBI:57783"/>
        <dbReference type="ChEBI" id="CHEBI:58349"/>
    </reaction>
    <physiologicalReaction direction="left-to-right" evidence="15">
        <dbReference type="Rhea" id="RHEA:44965"/>
    </physiologicalReaction>
</comment>
<evidence type="ECO:0000256" key="3">
    <source>
        <dbReference type="ARBA" id="ARBA00022516"/>
    </source>
</evidence>
<dbReference type="InterPro" id="IPR052388">
    <property type="entry name" value="Peroxisomal_t2-enoyl-CoA_red"/>
</dbReference>
<dbReference type="PRINTS" id="PR00081">
    <property type="entry name" value="GDHRDH"/>
</dbReference>
<evidence type="ECO:0000256" key="4">
    <source>
        <dbReference type="ARBA" id="ARBA00022553"/>
    </source>
</evidence>
<dbReference type="PANTHER" id="PTHR24317:SF7">
    <property type="entry name" value="PEROXISOMAL TRANS-2-ENOYL-COA REDUCTASE"/>
    <property type="match status" value="1"/>
</dbReference>
<dbReference type="GO" id="GO:0019166">
    <property type="term" value="F:trans-2-enoyl-CoA reductase (NADPH) activity"/>
    <property type="evidence" value="ECO:0007669"/>
    <property type="project" value="UniProtKB-EC"/>
</dbReference>
<evidence type="ECO:0000256" key="17">
    <source>
        <dbReference type="ARBA" id="ARBA00049108"/>
    </source>
</evidence>
<evidence type="ECO:0000256" key="6">
    <source>
        <dbReference type="ARBA" id="ARBA00022857"/>
    </source>
</evidence>
<comment type="subcellular location">
    <subcellularLocation>
        <location evidence="1">Peroxisome</location>
    </subcellularLocation>
</comment>
<organism evidence="21">
    <name type="scientific">marine metagenome</name>
    <dbReference type="NCBI Taxonomy" id="408172"/>
    <lineage>
        <taxon>unclassified sequences</taxon>
        <taxon>metagenomes</taxon>
        <taxon>ecological metagenomes</taxon>
    </lineage>
</organism>
<comment type="catalytic activity">
    <reaction evidence="17">
        <text>(2E)-hexenoyl-CoA + NADPH + H(+) = hexanoyl-CoA + NADP(+)</text>
        <dbReference type="Rhea" id="RHEA:44956"/>
        <dbReference type="ChEBI" id="CHEBI:15378"/>
        <dbReference type="ChEBI" id="CHEBI:57783"/>
        <dbReference type="ChEBI" id="CHEBI:58349"/>
        <dbReference type="ChEBI" id="CHEBI:62077"/>
        <dbReference type="ChEBI" id="CHEBI:62620"/>
    </reaction>
    <physiologicalReaction direction="left-to-right" evidence="17">
        <dbReference type="Rhea" id="RHEA:44957"/>
    </physiologicalReaction>
</comment>
<sequence>MSVDPYVSWTDDELAVLEHGLRSDLYDGSVALVTGGSGGIGRAICMLLGRLGARIITCGRDETKLRDLEKSLGEHGIDVCSIPMTIRNPEEVTKLIATAWDQFDGLDLVVNNAGGQFAAPAMQISPKGWAAVVETNLYGPWFVMQEAARAWIDKSQPGSIVNIGTITGRASVGIPHTAAARAGAAGLAASLSVEWAPHDIRVNTIAVGVVRSPGLVNYPPEARPSFDHNPQRRLGDVQDVAQAVAFLGSPTTASYVTGEVFHVAGGEQVWGEYWALGKPDYFRVEDS</sequence>
<evidence type="ECO:0000256" key="11">
    <source>
        <dbReference type="ARBA" id="ARBA00037124"/>
    </source>
</evidence>
<keyword evidence="9" id="KW-0576">Peroxisome</keyword>